<evidence type="ECO:0000256" key="7">
    <source>
        <dbReference type="ARBA" id="ARBA00022958"/>
    </source>
</evidence>
<dbReference type="Pfam" id="PF02669">
    <property type="entry name" value="KdpC"/>
    <property type="match status" value="1"/>
</dbReference>
<comment type="caution">
    <text evidence="12">The sequence shown here is derived from an EMBL/GenBank/DDBJ whole genome shotgun (WGS) entry which is preliminary data.</text>
</comment>
<evidence type="ECO:0000256" key="2">
    <source>
        <dbReference type="ARBA" id="ARBA00022475"/>
    </source>
</evidence>
<evidence type="ECO:0000256" key="1">
    <source>
        <dbReference type="ARBA" id="ARBA00022448"/>
    </source>
</evidence>
<dbReference type="PANTHER" id="PTHR30042">
    <property type="entry name" value="POTASSIUM-TRANSPORTING ATPASE C CHAIN"/>
    <property type="match status" value="1"/>
</dbReference>
<proteinExistence type="inferred from homology"/>
<keyword evidence="3 11" id="KW-0633">Potassium transport</keyword>
<keyword evidence="7 11" id="KW-0630">Potassium</keyword>
<keyword evidence="10 11" id="KW-0472">Membrane</keyword>
<evidence type="ECO:0000313" key="12">
    <source>
        <dbReference type="EMBL" id="EHC39464.1"/>
    </source>
</evidence>
<dbReference type="InterPro" id="IPR003820">
    <property type="entry name" value="KdpC"/>
</dbReference>
<evidence type="ECO:0000256" key="10">
    <source>
        <dbReference type="ARBA" id="ARBA00023136"/>
    </source>
</evidence>
<dbReference type="PANTHER" id="PTHR30042:SF2">
    <property type="entry name" value="POTASSIUM-TRANSPORTING ATPASE KDPC SUBUNIT"/>
    <property type="match status" value="1"/>
</dbReference>
<dbReference type="PIRSF" id="PIRSF001296">
    <property type="entry name" value="K_ATPase_KdpC"/>
    <property type="match status" value="1"/>
</dbReference>
<keyword evidence="4 11" id="KW-0812">Transmembrane</keyword>
<keyword evidence="2 11" id="KW-1003">Cell membrane</keyword>
<keyword evidence="8 11" id="KW-1133">Transmembrane helix</keyword>
<organism evidence="12 13">
    <name type="scientific">Salmonella enterica subsp. enterica serovar Adelaide str. A4-669</name>
    <dbReference type="NCBI Taxonomy" id="913063"/>
    <lineage>
        <taxon>Bacteria</taxon>
        <taxon>Pseudomonadati</taxon>
        <taxon>Pseudomonadota</taxon>
        <taxon>Gammaproteobacteria</taxon>
        <taxon>Enterobacterales</taxon>
        <taxon>Enterobacteriaceae</taxon>
        <taxon>Salmonella</taxon>
    </lineage>
</organism>
<dbReference type="AlphaFoldDB" id="A0A6C8GQU8"/>
<evidence type="ECO:0000256" key="4">
    <source>
        <dbReference type="ARBA" id="ARBA00022692"/>
    </source>
</evidence>
<reference evidence="12 13" key="1">
    <citation type="journal article" date="2011" name="BMC Genomics">
        <title>Genome sequencing reveals diversification of virulence factor content and possible host adaptation in distinct subpopulations of Salmonella enterica.</title>
        <authorList>
            <person name="den Bakker H.C."/>
            <person name="Moreno Switt A.I."/>
            <person name="Govoni G."/>
            <person name="Cummings C.A."/>
            <person name="Ranieri M.L."/>
            <person name="Degoricija L."/>
            <person name="Hoelzer K."/>
            <person name="Rodriguez-Rivera L.D."/>
            <person name="Brown S."/>
            <person name="Bolchacova E."/>
            <person name="Furtado M.R."/>
            <person name="Wiedmann M."/>
        </authorList>
    </citation>
    <scope>NUCLEOTIDE SEQUENCE [LARGE SCALE GENOMIC DNA]</scope>
    <source>
        <strain evidence="12 13">A4-669</strain>
    </source>
</reference>
<dbReference type="GO" id="GO:0005524">
    <property type="term" value="F:ATP binding"/>
    <property type="evidence" value="ECO:0007669"/>
    <property type="project" value="UniProtKB-UniRule"/>
</dbReference>
<dbReference type="NCBIfam" id="TIGR00681">
    <property type="entry name" value="kdpC"/>
    <property type="match status" value="1"/>
</dbReference>
<comment type="similarity">
    <text evidence="11">Belongs to the KdpC family.</text>
</comment>
<dbReference type="HAMAP" id="MF_00276">
    <property type="entry name" value="KdpC"/>
    <property type="match status" value="1"/>
</dbReference>
<gene>
    <name evidence="11" type="primary">kdpC</name>
    <name evidence="12" type="ORF">LTSEADE_1240</name>
</gene>
<keyword evidence="1 11" id="KW-0813">Transport</keyword>
<evidence type="ECO:0000256" key="3">
    <source>
        <dbReference type="ARBA" id="ARBA00022538"/>
    </source>
</evidence>
<accession>A0A6C8GQU8</accession>
<dbReference type="NCBIfam" id="NF001454">
    <property type="entry name" value="PRK00315.1"/>
    <property type="match status" value="1"/>
</dbReference>
<comment type="subunit">
    <text evidence="11">The system is composed of three essential subunits: KdpA, KdpB and KdpC.</text>
</comment>
<dbReference type="Proteomes" id="UP000004906">
    <property type="component" value="Unassembled WGS sequence"/>
</dbReference>
<evidence type="ECO:0000256" key="9">
    <source>
        <dbReference type="ARBA" id="ARBA00023065"/>
    </source>
</evidence>
<evidence type="ECO:0000256" key="11">
    <source>
        <dbReference type="HAMAP-Rule" id="MF_00276"/>
    </source>
</evidence>
<sequence length="208" mass="22008">MMIGLRPAFSTMLFLLLLTGGVYPLLTTALGQWWFPWQANGSLIHKDNVIRGSALIGQSFTAAGYFHGRPSATADTPYNPLASGGSNLAASNPELDAQIQARVAALRAYAPLTPRRAALRAANPQASSAVPVELATASASGLDNNLTPGAAAWQIPRVAAARQLPVEQVAQLVAEYTHRPLARFLGQPVVNIVELNLALDALQGHRAK</sequence>
<evidence type="ECO:0000256" key="5">
    <source>
        <dbReference type="ARBA" id="ARBA00022741"/>
    </source>
</evidence>
<evidence type="ECO:0000256" key="8">
    <source>
        <dbReference type="ARBA" id="ARBA00022989"/>
    </source>
</evidence>
<name>A0A6C8GQU8_SALET</name>
<comment type="subcellular location">
    <subcellularLocation>
        <location evidence="11">Cell membrane</location>
        <topology evidence="11">Single-pass membrane protein</topology>
    </subcellularLocation>
</comment>
<dbReference type="GO" id="GO:0008556">
    <property type="term" value="F:P-type potassium transmembrane transporter activity"/>
    <property type="evidence" value="ECO:0007669"/>
    <property type="project" value="InterPro"/>
</dbReference>
<keyword evidence="5 11" id="KW-0547">Nucleotide-binding</keyword>
<dbReference type="EMBL" id="AFCI01000442">
    <property type="protein sequence ID" value="EHC39464.1"/>
    <property type="molecule type" value="Genomic_DNA"/>
</dbReference>
<evidence type="ECO:0000256" key="6">
    <source>
        <dbReference type="ARBA" id="ARBA00022840"/>
    </source>
</evidence>
<comment type="function">
    <text evidence="11">Part of the high-affinity ATP-driven potassium transport (or Kdp) system, which catalyzes the hydrolysis of ATP coupled with the electrogenic transport of potassium into the cytoplasm. This subunit acts as a catalytic chaperone that increases the ATP-binding affinity of the ATP-hydrolyzing subunit KdpB by the formation of a transient KdpB/KdpC/ATP ternary complex.</text>
</comment>
<dbReference type="GO" id="GO:0005886">
    <property type="term" value="C:plasma membrane"/>
    <property type="evidence" value="ECO:0007669"/>
    <property type="project" value="UniProtKB-SubCell"/>
</dbReference>
<evidence type="ECO:0000313" key="13">
    <source>
        <dbReference type="Proteomes" id="UP000004906"/>
    </source>
</evidence>
<keyword evidence="9 11" id="KW-0406">Ion transport</keyword>
<protein>
    <recommendedName>
        <fullName evidence="11">Potassium-transporting ATPase KdpC subunit</fullName>
    </recommendedName>
    <alternativeName>
        <fullName evidence="11">ATP phosphohydrolase [potassium-transporting] C chain</fullName>
    </alternativeName>
    <alternativeName>
        <fullName evidence="11">Potassium-binding and translocating subunit C</fullName>
    </alternativeName>
    <alternativeName>
        <fullName evidence="11">Potassium-translocating ATPase C chain</fullName>
    </alternativeName>
</protein>
<keyword evidence="6 11" id="KW-0067">ATP-binding</keyword>